<keyword evidence="3" id="KW-1185">Reference proteome</keyword>
<sequence>MAALGEQLVLQDDPRPYVPGADLLDERRLGALLARFAENYEQPDLPAVATQWSKWHFSVLLAPVLAANIIADWQLPTDLETIGVILSENSRTSAIRLSGEGSAVRPADAHERFGVLIERHLKPIIAALSHASGLPQKVLWSNAGNVAENVMRECETFLGAGHAGVQHGNLLFASRNWPDGSRNWLYQPVRYVKKGDEIHRQRRVCCLRYSIRSLAYCKSCPLDVPRSRGAE</sequence>
<evidence type="ECO:0000313" key="2">
    <source>
        <dbReference type="EMBL" id="NGN43510.1"/>
    </source>
</evidence>
<dbReference type="GO" id="GO:0003824">
    <property type="term" value="F:catalytic activity"/>
    <property type="evidence" value="ECO:0007669"/>
    <property type="project" value="UniProtKB-ARBA"/>
</dbReference>
<dbReference type="InterPro" id="IPR008090">
    <property type="entry name" value="Fe_iron_reduct"/>
</dbReference>
<dbReference type="PRINTS" id="PR01714">
    <property type="entry name" value="2FE2SRDCTASE"/>
</dbReference>
<comment type="caution">
    <text evidence="2">The sequence shown here is derived from an EMBL/GenBank/DDBJ whole genome shotgun (WGS) entry which is preliminary data.</text>
</comment>
<dbReference type="AlphaFoldDB" id="A0A7C9VFI4"/>
<dbReference type="NCBIfam" id="TIGR03951">
    <property type="entry name" value="Fe_III_red_FhuF"/>
    <property type="match status" value="1"/>
</dbReference>
<dbReference type="Proteomes" id="UP000481252">
    <property type="component" value="Unassembled WGS sequence"/>
</dbReference>
<protein>
    <submittedName>
        <fullName evidence="2">Siderophore-iron reductase FhuF</fullName>
    </submittedName>
</protein>
<dbReference type="Pfam" id="PF06276">
    <property type="entry name" value="FhuF"/>
    <property type="match status" value="1"/>
</dbReference>
<gene>
    <name evidence="2" type="primary">fhuF</name>
    <name evidence="2" type="ORF">G6N74_20780</name>
</gene>
<proteinExistence type="predicted"/>
<reference evidence="2 3" key="1">
    <citation type="submission" date="2020-02" db="EMBL/GenBank/DDBJ databases">
        <title>Genome sequence of the type strain CGMCC 1.15528 of Mesorhizobium zhangyense.</title>
        <authorList>
            <person name="Gao J."/>
            <person name="Sun J."/>
        </authorList>
    </citation>
    <scope>NUCLEOTIDE SEQUENCE [LARGE SCALE GENOMIC DNA]</scope>
    <source>
        <strain evidence="2 3">CGMCC 1.15528</strain>
    </source>
</reference>
<accession>A0A7C9VFI4</accession>
<name>A0A7C9VFI4_9HYPH</name>
<dbReference type="InterPro" id="IPR022770">
    <property type="entry name" value="IucA/IucC-like_C"/>
</dbReference>
<evidence type="ECO:0000313" key="3">
    <source>
        <dbReference type="Proteomes" id="UP000481252"/>
    </source>
</evidence>
<evidence type="ECO:0000259" key="1">
    <source>
        <dbReference type="Pfam" id="PF06276"/>
    </source>
</evidence>
<feature type="domain" description="Aerobactin siderophore biosynthesis IucA/IucC-like C-terminal" evidence="1">
    <location>
        <begin position="51"/>
        <end position="195"/>
    </location>
</feature>
<dbReference type="EMBL" id="JAAKZG010000010">
    <property type="protein sequence ID" value="NGN43510.1"/>
    <property type="molecule type" value="Genomic_DNA"/>
</dbReference>
<organism evidence="2 3">
    <name type="scientific">Mesorhizobium zhangyense</name>
    <dbReference type="NCBI Taxonomy" id="1776730"/>
    <lineage>
        <taxon>Bacteria</taxon>
        <taxon>Pseudomonadati</taxon>
        <taxon>Pseudomonadota</taxon>
        <taxon>Alphaproteobacteria</taxon>
        <taxon>Hyphomicrobiales</taxon>
        <taxon>Phyllobacteriaceae</taxon>
        <taxon>Mesorhizobium</taxon>
    </lineage>
</organism>
<dbReference type="RefSeq" id="WP_165119935.1">
    <property type="nucleotide sequence ID" value="NZ_JAAKZG010000010.1"/>
</dbReference>